<dbReference type="AlphaFoldDB" id="A0A0A9FYG7"/>
<reference evidence="1" key="2">
    <citation type="journal article" date="2015" name="Data Brief">
        <title>Shoot transcriptome of the giant reed, Arundo donax.</title>
        <authorList>
            <person name="Barrero R.A."/>
            <person name="Guerrero F.D."/>
            <person name="Moolhuijzen P."/>
            <person name="Goolsby J.A."/>
            <person name="Tidwell J."/>
            <person name="Bellgard S.E."/>
            <person name="Bellgard M.I."/>
        </authorList>
    </citation>
    <scope>NUCLEOTIDE SEQUENCE</scope>
    <source>
        <tissue evidence="1">Shoot tissue taken approximately 20 cm above the soil surface</tissue>
    </source>
</reference>
<accession>A0A0A9FYG7</accession>
<name>A0A0A9FYG7_ARUDO</name>
<evidence type="ECO:0000313" key="1">
    <source>
        <dbReference type="EMBL" id="JAE17880.1"/>
    </source>
</evidence>
<proteinExistence type="predicted"/>
<protein>
    <submittedName>
        <fullName evidence="1">Uncharacterized protein</fullName>
    </submittedName>
</protein>
<organism evidence="1">
    <name type="scientific">Arundo donax</name>
    <name type="common">Giant reed</name>
    <name type="synonym">Donax arundinaceus</name>
    <dbReference type="NCBI Taxonomy" id="35708"/>
    <lineage>
        <taxon>Eukaryota</taxon>
        <taxon>Viridiplantae</taxon>
        <taxon>Streptophyta</taxon>
        <taxon>Embryophyta</taxon>
        <taxon>Tracheophyta</taxon>
        <taxon>Spermatophyta</taxon>
        <taxon>Magnoliopsida</taxon>
        <taxon>Liliopsida</taxon>
        <taxon>Poales</taxon>
        <taxon>Poaceae</taxon>
        <taxon>PACMAD clade</taxon>
        <taxon>Arundinoideae</taxon>
        <taxon>Arundineae</taxon>
        <taxon>Arundo</taxon>
    </lineage>
</organism>
<reference evidence="1" key="1">
    <citation type="submission" date="2014-09" db="EMBL/GenBank/DDBJ databases">
        <authorList>
            <person name="Magalhaes I.L.F."/>
            <person name="Oliveira U."/>
            <person name="Santos F.R."/>
            <person name="Vidigal T.H.D.A."/>
            <person name="Brescovit A.D."/>
            <person name="Santos A.J."/>
        </authorList>
    </citation>
    <scope>NUCLEOTIDE SEQUENCE</scope>
    <source>
        <tissue evidence="1">Shoot tissue taken approximately 20 cm above the soil surface</tissue>
    </source>
</reference>
<sequence length="21" mass="2160">MRGAGEAVRVLASWAAGGIRM</sequence>
<dbReference type="EMBL" id="GBRH01180016">
    <property type="protein sequence ID" value="JAE17880.1"/>
    <property type="molecule type" value="Transcribed_RNA"/>
</dbReference>